<sequence length="413" mass="45432">MSGPRTPASTRRSPSKIRRIDGSLRLARRLKRIGLVAPLAFLTLTGAIGPQDIVSLLAAQKTETPRWMMTLEPAHFTTSFSPSLALASAKTPVDNNGPVMTLTSNAKGADRQPIYGLKDVLKESRPQVVPDIIDVNRSVKADRLITMAPDRQMVDMASGAVFAMGSILDEDTSGDLPKVAFVKARPYSPLQPLEPGRMVGELTEPHPVDVQRVMMARNAAAASFSLVSAYAPDTLAHTQGPFDALFGAAKYEQELPPPEDPENPHWWAQKPLPASAYSAKEQKCLAEAIYFEARGEVEEGQVAVAQVVLNRVKNPSYPNSICGVVYQNKQKRNRCQFSFACDGIRDRISQPASWKLAKRLAEEVTGGKQYLKMVDASTHYHATYVKPRWAKSMARRGQVGQHIFYKTYAGGWN</sequence>
<dbReference type="InterPro" id="IPR011105">
    <property type="entry name" value="Cell_wall_hydrolase_SleB"/>
</dbReference>
<dbReference type="Pfam" id="PF07486">
    <property type="entry name" value="Hydrolase_2"/>
    <property type="match status" value="1"/>
</dbReference>
<dbReference type="AlphaFoldDB" id="A0A939J945"/>
<keyword evidence="3" id="KW-1185">Reference proteome</keyword>
<protein>
    <submittedName>
        <fullName evidence="2">Cell wall hydrolase</fullName>
    </submittedName>
</protein>
<dbReference type="Proteomes" id="UP000664779">
    <property type="component" value="Unassembled WGS sequence"/>
</dbReference>
<accession>A0A939J945</accession>
<evidence type="ECO:0000313" key="3">
    <source>
        <dbReference type="Proteomes" id="UP000664779"/>
    </source>
</evidence>
<keyword evidence="2" id="KW-0378">Hydrolase</keyword>
<comment type="caution">
    <text evidence="2">The sequence shown here is derived from an EMBL/GenBank/DDBJ whole genome shotgun (WGS) entry which is preliminary data.</text>
</comment>
<evidence type="ECO:0000259" key="1">
    <source>
        <dbReference type="Pfam" id="PF07486"/>
    </source>
</evidence>
<organism evidence="2 3">
    <name type="scientific">Roseibium limicola</name>
    <dbReference type="NCBI Taxonomy" id="2816037"/>
    <lineage>
        <taxon>Bacteria</taxon>
        <taxon>Pseudomonadati</taxon>
        <taxon>Pseudomonadota</taxon>
        <taxon>Alphaproteobacteria</taxon>
        <taxon>Hyphomicrobiales</taxon>
        <taxon>Stappiaceae</taxon>
        <taxon>Roseibium</taxon>
    </lineage>
</organism>
<dbReference type="InterPro" id="IPR042047">
    <property type="entry name" value="SleB_dom1"/>
</dbReference>
<dbReference type="EMBL" id="JAFLNF010000003">
    <property type="protein sequence ID" value="MBO0345519.1"/>
    <property type="molecule type" value="Genomic_DNA"/>
</dbReference>
<name>A0A939J945_9HYPH</name>
<feature type="domain" description="Cell wall hydrolase SleB" evidence="1">
    <location>
        <begin position="295"/>
        <end position="405"/>
    </location>
</feature>
<dbReference type="Gene3D" id="1.10.10.2520">
    <property type="entry name" value="Cell wall hydrolase SleB, domain 1"/>
    <property type="match status" value="1"/>
</dbReference>
<evidence type="ECO:0000313" key="2">
    <source>
        <dbReference type="EMBL" id="MBO0345519.1"/>
    </source>
</evidence>
<reference evidence="2" key="1">
    <citation type="submission" date="2021-03" db="EMBL/GenBank/DDBJ databases">
        <title>Roseibium sp. CAU 1637 isolated from Incheon.</title>
        <authorList>
            <person name="Kim W."/>
        </authorList>
    </citation>
    <scope>NUCLEOTIDE SEQUENCE</scope>
    <source>
        <strain evidence="2">CAU 1637</strain>
    </source>
</reference>
<gene>
    <name evidence="2" type="ORF">J0X15_09830</name>
</gene>
<dbReference type="GO" id="GO:0016787">
    <property type="term" value="F:hydrolase activity"/>
    <property type="evidence" value="ECO:0007669"/>
    <property type="project" value="UniProtKB-KW"/>
</dbReference>
<proteinExistence type="predicted"/>